<gene>
    <name evidence="7" type="ORF">LX83_000119</name>
</gene>
<dbReference type="InterPro" id="IPR001647">
    <property type="entry name" value="HTH_TetR"/>
</dbReference>
<dbReference type="AlphaFoldDB" id="A0AAE3KEE5"/>
<dbReference type="SUPFAM" id="SSF46689">
    <property type="entry name" value="Homeodomain-like"/>
    <property type="match status" value="1"/>
</dbReference>
<dbReference type="PROSITE" id="PS50977">
    <property type="entry name" value="HTH_TETR_2"/>
    <property type="match status" value="1"/>
</dbReference>
<reference evidence="7" key="1">
    <citation type="submission" date="2022-06" db="EMBL/GenBank/DDBJ databases">
        <title>Genomic Encyclopedia of Archaeal and Bacterial Type Strains, Phase II (KMG-II): from individual species to whole genera.</title>
        <authorList>
            <person name="Goeker M."/>
        </authorList>
    </citation>
    <scope>NUCLEOTIDE SEQUENCE</scope>
    <source>
        <strain evidence="7">DSM 43935</strain>
    </source>
</reference>
<evidence type="ECO:0000256" key="2">
    <source>
        <dbReference type="ARBA" id="ARBA00023125"/>
    </source>
</evidence>
<organism evidence="7 8">
    <name type="scientific">Goodfellowiella coeruleoviolacea</name>
    <dbReference type="NCBI Taxonomy" id="334858"/>
    <lineage>
        <taxon>Bacteria</taxon>
        <taxon>Bacillati</taxon>
        <taxon>Actinomycetota</taxon>
        <taxon>Actinomycetes</taxon>
        <taxon>Pseudonocardiales</taxon>
        <taxon>Pseudonocardiaceae</taxon>
        <taxon>Goodfellowiella</taxon>
    </lineage>
</organism>
<evidence type="ECO:0000256" key="4">
    <source>
        <dbReference type="PROSITE-ProRule" id="PRU00335"/>
    </source>
</evidence>
<evidence type="ECO:0000256" key="5">
    <source>
        <dbReference type="SAM" id="MobiDB-lite"/>
    </source>
</evidence>
<accession>A0AAE3KEE5</accession>
<name>A0AAE3KEE5_9PSEU</name>
<evidence type="ECO:0000313" key="7">
    <source>
        <dbReference type="EMBL" id="MCP2163279.1"/>
    </source>
</evidence>
<evidence type="ECO:0000256" key="1">
    <source>
        <dbReference type="ARBA" id="ARBA00023015"/>
    </source>
</evidence>
<keyword evidence="1" id="KW-0805">Transcription regulation</keyword>
<dbReference type="GO" id="GO:0003700">
    <property type="term" value="F:DNA-binding transcription factor activity"/>
    <property type="evidence" value="ECO:0007669"/>
    <property type="project" value="TreeGrafter"/>
</dbReference>
<keyword evidence="8" id="KW-1185">Reference proteome</keyword>
<evidence type="ECO:0000256" key="3">
    <source>
        <dbReference type="ARBA" id="ARBA00023163"/>
    </source>
</evidence>
<dbReference type="EMBL" id="JAMTCK010000001">
    <property type="protein sequence ID" value="MCP2163279.1"/>
    <property type="molecule type" value="Genomic_DNA"/>
</dbReference>
<keyword evidence="3" id="KW-0804">Transcription</keyword>
<dbReference type="Gene3D" id="1.10.357.10">
    <property type="entry name" value="Tetracycline Repressor, domain 2"/>
    <property type="match status" value="1"/>
</dbReference>
<dbReference type="InterPro" id="IPR036271">
    <property type="entry name" value="Tet_transcr_reg_TetR-rel_C_sf"/>
</dbReference>
<dbReference type="GO" id="GO:0045892">
    <property type="term" value="P:negative regulation of DNA-templated transcription"/>
    <property type="evidence" value="ECO:0007669"/>
    <property type="project" value="InterPro"/>
</dbReference>
<dbReference type="Pfam" id="PF00440">
    <property type="entry name" value="TetR_N"/>
    <property type="match status" value="1"/>
</dbReference>
<feature type="compositionally biased region" description="Low complexity" evidence="5">
    <location>
        <begin position="39"/>
        <end position="53"/>
    </location>
</feature>
<dbReference type="Gene3D" id="1.10.10.60">
    <property type="entry name" value="Homeodomain-like"/>
    <property type="match status" value="1"/>
</dbReference>
<dbReference type="GO" id="GO:0000976">
    <property type="term" value="F:transcription cis-regulatory region binding"/>
    <property type="evidence" value="ECO:0007669"/>
    <property type="project" value="TreeGrafter"/>
</dbReference>
<feature type="region of interest" description="Disordered" evidence="5">
    <location>
        <begin position="32"/>
        <end position="53"/>
    </location>
</feature>
<sequence>MRCVQCGGELVPATRGRPRRYCGRACQARAYRARRDGTTRSPGAARARRTAPPAELDRAGIVRAAIRLADAEGLDAVSMRALAVRNGVAATTLYRQVSGKDELVAAMVDAVVAEYQPPDPVPSGWRAHLEHHARQEWALYQRHPWVLRVLATTRPPLGRSVLATVDRSVTVLIGHGVDAGTGLLVYLLISGYVQGMALLTAAEAEAVRDNEVSYARWWSARHGELAGAIGSGRYPWLTALAAPSPPIDAADPAALDACFSFGLRRVLDGVAVLLAEHPSSPATPPPAR</sequence>
<dbReference type="InterPro" id="IPR009057">
    <property type="entry name" value="Homeodomain-like_sf"/>
</dbReference>
<evidence type="ECO:0000313" key="8">
    <source>
        <dbReference type="Proteomes" id="UP001206128"/>
    </source>
</evidence>
<dbReference type="PANTHER" id="PTHR30055:SF151">
    <property type="entry name" value="TRANSCRIPTIONAL REGULATORY PROTEIN"/>
    <property type="match status" value="1"/>
</dbReference>
<dbReference type="Pfam" id="PF02909">
    <property type="entry name" value="TetR_C_1"/>
    <property type="match status" value="1"/>
</dbReference>
<protein>
    <submittedName>
        <fullName evidence="7">Transcriptional regulator, TetR family</fullName>
    </submittedName>
</protein>
<dbReference type="RefSeq" id="WP_253765773.1">
    <property type="nucleotide sequence ID" value="NZ_JAMTCK010000001.1"/>
</dbReference>
<keyword evidence="2 4" id="KW-0238">DNA-binding</keyword>
<dbReference type="InterPro" id="IPR004111">
    <property type="entry name" value="Repressor_TetR_C"/>
</dbReference>
<dbReference type="InterPro" id="IPR050109">
    <property type="entry name" value="HTH-type_TetR-like_transc_reg"/>
</dbReference>
<proteinExistence type="predicted"/>
<comment type="caution">
    <text evidence="7">The sequence shown here is derived from an EMBL/GenBank/DDBJ whole genome shotgun (WGS) entry which is preliminary data.</text>
</comment>
<feature type="DNA-binding region" description="H-T-H motif" evidence="4">
    <location>
        <begin position="78"/>
        <end position="97"/>
    </location>
</feature>
<dbReference type="Proteomes" id="UP001206128">
    <property type="component" value="Unassembled WGS sequence"/>
</dbReference>
<feature type="domain" description="HTH tetR-type" evidence="6">
    <location>
        <begin position="55"/>
        <end position="115"/>
    </location>
</feature>
<dbReference type="PANTHER" id="PTHR30055">
    <property type="entry name" value="HTH-TYPE TRANSCRIPTIONAL REGULATOR RUTR"/>
    <property type="match status" value="1"/>
</dbReference>
<dbReference type="SUPFAM" id="SSF48498">
    <property type="entry name" value="Tetracyclin repressor-like, C-terminal domain"/>
    <property type="match status" value="1"/>
</dbReference>
<evidence type="ECO:0000259" key="6">
    <source>
        <dbReference type="PROSITE" id="PS50977"/>
    </source>
</evidence>